<accession>A4J1I9</accession>
<dbReference type="eggNOG" id="COG2309">
    <property type="taxonomic scope" value="Bacteria"/>
</dbReference>
<dbReference type="InterPro" id="IPR035097">
    <property type="entry name" value="M29_N-terminal"/>
</dbReference>
<dbReference type="EMBL" id="CP000612">
    <property type="protein sequence ID" value="ABO48942.1"/>
    <property type="molecule type" value="Genomic_DNA"/>
</dbReference>
<dbReference type="STRING" id="349161.Dred_0394"/>
<dbReference type="Gene3D" id="3.40.1830.10">
    <property type="entry name" value="Thermophilic metalloprotease (M29)"/>
    <property type="match status" value="1"/>
</dbReference>
<dbReference type="KEGG" id="drm:Dred_0394"/>
<dbReference type="SUPFAM" id="SSF144052">
    <property type="entry name" value="Thermophilic metalloprotease-like"/>
    <property type="match status" value="1"/>
</dbReference>
<evidence type="ECO:0000313" key="3">
    <source>
        <dbReference type="Proteomes" id="UP000001556"/>
    </source>
</evidence>
<dbReference type="InterPro" id="IPR058739">
    <property type="entry name" value="NicX"/>
</dbReference>
<reference evidence="2 3" key="1">
    <citation type="submission" date="2007-03" db="EMBL/GenBank/DDBJ databases">
        <title>Complete sequence of Desulfotomaculum reducens MI-1.</title>
        <authorList>
            <consortium name="US DOE Joint Genome Institute"/>
            <person name="Copeland A."/>
            <person name="Lucas S."/>
            <person name="Lapidus A."/>
            <person name="Barry K."/>
            <person name="Detter J.C."/>
            <person name="Glavina del Rio T."/>
            <person name="Hammon N."/>
            <person name="Israni S."/>
            <person name="Dalin E."/>
            <person name="Tice H."/>
            <person name="Pitluck S."/>
            <person name="Sims D."/>
            <person name="Brettin T."/>
            <person name="Bruce D."/>
            <person name="Han C."/>
            <person name="Tapia R."/>
            <person name="Schmutz J."/>
            <person name="Larimer F."/>
            <person name="Land M."/>
            <person name="Hauser L."/>
            <person name="Kyrpides N."/>
            <person name="Kim E."/>
            <person name="Tebo B.M."/>
            <person name="Richardson P."/>
        </authorList>
    </citation>
    <scope>NUCLEOTIDE SEQUENCE [LARGE SCALE GENOMIC DNA]</scope>
    <source>
        <strain evidence="2 3">MI-1</strain>
    </source>
</reference>
<dbReference type="HOGENOM" id="CLU_062630_0_0_9"/>
<dbReference type="Proteomes" id="UP000001556">
    <property type="component" value="Chromosome"/>
</dbReference>
<sequence>MAKFYEYELQKAADVLMRHMFNLKPGETIVITADSESDERVVNATASSAFAVGAKPMVIWLPAPQGVGKAADPMLPVEALAGALSHADAWVEFNNQWLLYSTPFEMAFEKNKKLRYICLVGMDVDMMVRVIGRVDAKALSLFQHRVTDITAQAKRMRITTPAGTDLEYEFVPSRKIICDDGDVSTPGVHMLGGQISFFPDSESINGTLVFDGSLVPPCGLLKEPVVMKVDKGRVVEISGGQQAMEFKAWLESFDDPNMFRVAHGCYGFNPGAKLTGNILEDERVWGCTEWGLGYLSAEDGPPDGINAKSHCDGICLNSSVWLDGEQIMDKGAIVHPELKEMAERIKK</sequence>
<keyword evidence="3" id="KW-1185">Reference proteome</keyword>
<gene>
    <name evidence="2" type="ordered locus">Dred_0394</name>
</gene>
<dbReference type="OrthoDB" id="9803993at2"/>
<evidence type="ECO:0008006" key="4">
    <source>
        <dbReference type="Google" id="ProtNLM"/>
    </source>
</evidence>
<organism evidence="2 3">
    <name type="scientific">Desulforamulus reducens (strain ATCC BAA-1160 / DSM 100696 / MI-1)</name>
    <name type="common">Desulfotomaculum reducens</name>
    <dbReference type="NCBI Taxonomy" id="349161"/>
    <lineage>
        <taxon>Bacteria</taxon>
        <taxon>Bacillati</taxon>
        <taxon>Bacillota</taxon>
        <taxon>Clostridia</taxon>
        <taxon>Eubacteriales</taxon>
        <taxon>Peptococcaceae</taxon>
        <taxon>Desulforamulus</taxon>
    </lineage>
</organism>
<evidence type="ECO:0000313" key="2">
    <source>
        <dbReference type="EMBL" id="ABO48942.1"/>
    </source>
</evidence>
<dbReference type="InterPro" id="IPR052170">
    <property type="entry name" value="M29_Exopeptidase"/>
</dbReference>
<dbReference type="Pfam" id="PF26233">
    <property type="entry name" value="NicX"/>
    <property type="match status" value="1"/>
</dbReference>
<name>A4J1I9_DESRM</name>
<dbReference type="AlphaFoldDB" id="A4J1I9"/>
<keyword evidence="1" id="KW-0479">Metal-binding</keyword>
<dbReference type="PANTHER" id="PTHR34448:SF1">
    <property type="entry name" value="BLL6088 PROTEIN"/>
    <property type="match status" value="1"/>
</dbReference>
<protein>
    <recommendedName>
        <fullName evidence="4">Aminopeptidase</fullName>
    </recommendedName>
</protein>
<dbReference type="RefSeq" id="WP_011876780.1">
    <property type="nucleotide sequence ID" value="NC_009253.1"/>
</dbReference>
<proteinExistence type="predicted"/>
<evidence type="ECO:0000256" key="1">
    <source>
        <dbReference type="ARBA" id="ARBA00022723"/>
    </source>
</evidence>
<dbReference type="GO" id="GO:0046872">
    <property type="term" value="F:metal ion binding"/>
    <property type="evidence" value="ECO:0007669"/>
    <property type="project" value="UniProtKB-KW"/>
</dbReference>
<dbReference type="PANTHER" id="PTHR34448">
    <property type="entry name" value="AMINOPEPTIDASE"/>
    <property type="match status" value="1"/>
</dbReference>